<comment type="pathway">
    <text evidence="8">Amino-acid biosynthesis; L-lysine biosynthesis via DAP pathway; (S)-tetrahydrodipicolinate from L-aspartate: step 1/4.</text>
</comment>
<protein>
    <recommendedName>
        <fullName evidence="7">Aspartokinase</fullName>
        <ecNumber evidence="7">2.7.2.4</ecNumber>
    </recommendedName>
</protein>
<evidence type="ECO:0000256" key="3">
    <source>
        <dbReference type="ARBA" id="ARBA00022741"/>
    </source>
</evidence>
<dbReference type="Gene3D" id="3.30.2130.10">
    <property type="entry name" value="VC0802-like"/>
    <property type="match status" value="1"/>
</dbReference>
<evidence type="ECO:0000256" key="2">
    <source>
        <dbReference type="ARBA" id="ARBA00022679"/>
    </source>
</evidence>
<accession>A0A1F2P9U1</accession>
<evidence type="ECO:0000256" key="7">
    <source>
        <dbReference type="RuleBase" id="RU003448"/>
    </source>
</evidence>
<dbReference type="GO" id="GO:0009089">
    <property type="term" value="P:lysine biosynthetic process via diaminopimelate"/>
    <property type="evidence" value="ECO:0007669"/>
    <property type="project" value="UniProtKB-UniPathway"/>
</dbReference>
<dbReference type="InterPro" id="IPR054352">
    <property type="entry name" value="ACT_Aspartokinase"/>
</dbReference>
<dbReference type="NCBIfam" id="NF004938">
    <property type="entry name" value="PRK06291.1"/>
    <property type="match status" value="1"/>
</dbReference>
<evidence type="ECO:0000256" key="4">
    <source>
        <dbReference type="ARBA" id="ARBA00022777"/>
    </source>
</evidence>
<comment type="caution">
    <text evidence="10">The sequence shown here is derived from an EMBL/GenBank/DDBJ whole genome shotgun (WGS) entry which is preliminary data.</text>
</comment>
<keyword evidence="5" id="KW-0067">ATP-binding</keyword>
<dbReference type="UniPathway" id="UPA00034">
    <property type="reaction ID" value="UER00015"/>
</dbReference>
<dbReference type="InterPro" id="IPR002912">
    <property type="entry name" value="ACT_dom"/>
</dbReference>
<dbReference type="GO" id="GO:0009090">
    <property type="term" value="P:homoserine biosynthetic process"/>
    <property type="evidence" value="ECO:0007669"/>
    <property type="project" value="TreeGrafter"/>
</dbReference>
<comment type="catalytic activity">
    <reaction evidence="6 7">
        <text>L-aspartate + ATP = 4-phospho-L-aspartate + ADP</text>
        <dbReference type="Rhea" id="RHEA:23776"/>
        <dbReference type="ChEBI" id="CHEBI:29991"/>
        <dbReference type="ChEBI" id="CHEBI:30616"/>
        <dbReference type="ChEBI" id="CHEBI:57535"/>
        <dbReference type="ChEBI" id="CHEBI:456216"/>
        <dbReference type="EC" id="2.7.2.4"/>
    </reaction>
</comment>
<dbReference type="SUPFAM" id="SSF53633">
    <property type="entry name" value="Carbamate kinase-like"/>
    <property type="match status" value="1"/>
</dbReference>
<dbReference type="EC" id="2.7.2.4" evidence="7"/>
<evidence type="ECO:0000256" key="6">
    <source>
        <dbReference type="ARBA" id="ARBA00047872"/>
    </source>
</evidence>
<dbReference type="UniPathway" id="UPA00050">
    <property type="reaction ID" value="UER00461"/>
</dbReference>
<dbReference type="InterPro" id="IPR005260">
    <property type="entry name" value="Asp_kin_monofn"/>
</dbReference>
<dbReference type="STRING" id="1838285.SCAL_000678"/>
<dbReference type="PATRIC" id="fig|1838285.3.peg.687"/>
<comment type="similarity">
    <text evidence="1 7">Belongs to the aspartokinase family.</text>
</comment>
<dbReference type="UniPathway" id="UPA00051">
    <property type="reaction ID" value="UER00462"/>
</dbReference>
<dbReference type="InterPro" id="IPR018042">
    <property type="entry name" value="Aspartate_kinase_CS"/>
</dbReference>
<dbReference type="PROSITE" id="PS51671">
    <property type="entry name" value="ACT"/>
    <property type="match status" value="2"/>
</dbReference>
<keyword evidence="8" id="KW-0028">Amino-acid biosynthesis</keyword>
<keyword evidence="4 7" id="KW-0418">Kinase</keyword>
<dbReference type="GO" id="GO:0009088">
    <property type="term" value="P:threonine biosynthetic process"/>
    <property type="evidence" value="ECO:0007669"/>
    <property type="project" value="UniProtKB-UniPathway"/>
</dbReference>
<evidence type="ECO:0000313" key="11">
    <source>
        <dbReference type="Proteomes" id="UP000186940"/>
    </source>
</evidence>
<dbReference type="GO" id="GO:0005524">
    <property type="term" value="F:ATP binding"/>
    <property type="evidence" value="ECO:0007669"/>
    <property type="project" value="UniProtKB-KW"/>
</dbReference>
<keyword evidence="3" id="KW-0547">Nucleotide-binding</keyword>
<dbReference type="NCBIfam" id="TIGR00656">
    <property type="entry name" value="asp_kin_monofn"/>
    <property type="match status" value="1"/>
</dbReference>
<dbReference type="NCBIfam" id="TIGR00657">
    <property type="entry name" value="asp_kinases"/>
    <property type="match status" value="1"/>
</dbReference>
<dbReference type="PANTHER" id="PTHR21499">
    <property type="entry name" value="ASPARTATE KINASE"/>
    <property type="match status" value="1"/>
</dbReference>
<sequence length="467" mass="50155">MRLVMKFGGSSVADGRRIHHVAEIVSQQRSLGDEIVVVTSALGGVTDKLISVANKLSVVGDELKILEALIKLRDQHTQAAMDAINDPDIIERVEEVIALRLDELEKALIGISHLGELTPRTLDYITSFGERLAAPIVAGAITTLGYEAIAFTGGEIGLITDENFQNATPLEYAEDKIREFLIPALAHCIPVVTGFIGETEKNVITTLGRGGSDYSATIIGSSIDADEIWLWKDTEGIMSADPKLVPNAKKIPVLAYIEAMELSYFGAEVLHSMSMEPVIRKKIPLRVKNTFKPEDSGTLVIEEPEKIDDVVKAITVIRDCALINISGFGMVGTPGVAAEVFGALARKNVNIMMISQGSSERAISILVRESDLKKAKSALKSCFPNIKKEITLRDDVAAVAIVGAGMAGTPGVAGRIFSALGSNKINVIMISQGSSEYNISMVIKDSDIERAVQAIHDEFKLGESGDA</sequence>
<dbReference type="SUPFAM" id="SSF55021">
    <property type="entry name" value="ACT-like"/>
    <property type="match status" value="2"/>
</dbReference>
<dbReference type="InterPro" id="IPR001341">
    <property type="entry name" value="Asp_kinase"/>
</dbReference>
<proteinExistence type="inferred from homology"/>
<dbReference type="EMBL" id="LYOS01000002">
    <property type="protein sequence ID" value="OFV68038.1"/>
    <property type="molecule type" value="Genomic_DNA"/>
</dbReference>
<dbReference type="Proteomes" id="UP000186940">
    <property type="component" value="Unassembled WGS sequence"/>
</dbReference>
<dbReference type="GO" id="GO:0004072">
    <property type="term" value="F:aspartate kinase activity"/>
    <property type="evidence" value="ECO:0007669"/>
    <property type="project" value="UniProtKB-EC"/>
</dbReference>
<keyword evidence="2 7" id="KW-0808">Transferase</keyword>
<dbReference type="Pfam" id="PF22468">
    <property type="entry name" value="ACT_9"/>
    <property type="match status" value="2"/>
</dbReference>
<comment type="pathway">
    <text evidence="8">Amino-acid biosynthesis; L-methionine biosynthesis via de novo pathway; L-homoserine from L-aspartate: step 1/3.</text>
</comment>
<evidence type="ECO:0000256" key="1">
    <source>
        <dbReference type="ARBA" id="ARBA00010122"/>
    </source>
</evidence>
<dbReference type="PIRSF" id="PIRSF000726">
    <property type="entry name" value="Asp_kin"/>
    <property type="match status" value="1"/>
</dbReference>
<dbReference type="PROSITE" id="PS00324">
    <property type="entry name" value="ASPARTOKINASE"/>
    <property type="match status" value="1"/>
</dbReference>
<evidence type="ECO:0000259" key="9">
    <source>
        <dbReference type="PROSITE" id="PS51671"/>
    </source>
</evidence>
<gene>
    <name evidence="10" type="ORF">SCAL_000678</name>
</gene>
<evidence type="ECO:0000256" key="8">
    <source>
        <dbReference type="RuleBase" id="RU004249"/>
    </source>
</evidence>
<dbReference type="PANTHER" id="PTHR21499:SF59">
    <property type="entry name" value="ASPARTOKINASE"/>
    <property type="match status" value="1"/>
</dbReference>
<reference evidence="10" key="1">
    <citation type="submission" date="2016-05" db="EMBL/GenBank/DDBJ databases">
        <title>Microbial consortia oxidize butane by reversing methanogenesis.</title>
        <authorList>
            <person name="Laso-Perez R."/>
            <person name="Richter M."/>
            <person name="Wegener G."/>
            <person name="Musat F."/>
        </authorList>
    </citation>
    <scope>NUCLEOTIDE SEQUENCE [LARGE SCALE GENOMIC DNA]</scope>
    <source>
        <strain evidence="10">BOX2</strain>
    </source>
</reference>
<dbReference type="InterPro" id="IPR001048">
    <property type="entry name" value="Asp/Glu/Uridylate_kinase"/>
</dbReference>
<evidence type="ECO:0000256" key="5">
    <source>
        <dbReference type="ARBA" id="ARBA00022840"/>
    </source>
</evidence>
<feature type="domain" description="ACT" evidence="9">
    <location>
        <begin position="401"/>
        <end position="467"/>
    </location>
</feature>
<comment type="pathway">
    <text evidence="8">Amino-acid biosynthesis; L-threonine biosynthesis; L-threonine from L-aspartate: step 1/5.</text>
</comment>
<dbReference type="AlphaFoldDB" id="A0A1F2P9U1"/>
<dbReference type="Gene3D" id="3.30.70.260">
    <property type="match status" value="1"/>
</dbReference>
<dbReference type="Gene3D" id="3.40.1160.10">
    <property type="entry name" value="Acetylglutamate kinase-like"/>
    <property type="match status" value="1"/>
</dbReference>
<name>A0A1F2P9U1_9EURY</name>
<evidence type="ECO:0000313" key="10">
    <source>
        <dbReference type="EMBL" id="OFV68038.1"/>
    </source>
</evidence>
<dbReference type="CDD" id="cd04921">
    <property type="entry name" value="ACT_AKi-HSDH-ThrA-like_1"/>
    <property type="match status" value="1"/>
</dbReference>
<dbReference type="CDD" id="cd04924">
    <property type="entry name" value="ACT_AK-Arch_2"/>
    <property type="match status" value="1"/>
</dbReference>
<feature type="domain" description="ACT" evidence="9">
    <location>
        <begin position="325"/>
        <end position="397"/>
    </location>
</feature>
<dbReference type="GO" id="GO:0005829">
    <property type="term" value="C:cytosol"/>
    <property type="evidence" value="ECO:0007669"/>
    <property type="project" value="TreeGrafter"/>
</dbReference>
<dbReference type="Pfam" id="PF00696">
    <property type="entry name" value="AA_kinase"/>
    <property type="match status" value="1"/>
</dbReference>
<dbReference type="InterPro" id="IPR036393">
    <property type="entry name" value="AceGlu_kinase-like_sf"/>
</dbReference>
<organism evidence="10 11">
    <name type="scientific">Candidatus Syntropharchaeum caldarium</name>
    <dbReference type="NCBI Taxonomy" id="1838285"/>
    <lineage>
        <taxon>Archaea</taxon>
        <taxon>Methanobacteriati</taxon>
        <taxon>Methanobacteriota</taxon>
        <taxon>Stenosarchaea group</taxon>
        <taxon>Methanomicrobia</taxon>
        <taxon>Methanosarcinales</taxon>
        <taxon>ANME-2 cluster</taxon>
        <taxon>Candidatus Syntropharchaeum</taxon>
    </lineage>
</organism>
<dbReference type="InterPro" id="IPR045865">
    <property type="entry name" value="ACT-like_dom_sf"/>
</dbReference>
<keyword evidence="11" id="KW-1185">Reference proteome</keyword>